<dbReference type="GO" id="GO:0016868">
    <property type="term" value="F:intramolecular phosphotransferase activity"/>
    <property type="evidence" value="ECO:0007669"/>
    <property type="project" value="InterPro"/>
</dbReference>
<accession>A0A383D7I3</accession>
<dbReference type="InterPro" id="IPR005845">
    <property type="entry name" value="A-D-PHexomutase_a/b/a-II"/>
</dbReference>
<dbReference type="Pfam" id="PF02880">
    <property type="entry name" value="PGM_PMM_III"/>
    <property type="match status" value="1"/>
</dbReference>
<evidence type="ECO:0000259" key="7">
    <source>
        <dbReference type="Pfam" id="PF02878"/>
    </source>
</evidence>
<dbReference type="PRINTS" id="PR00509">
    <property type="entry name" value="PGMPMM"/>
</dbReference>
<feature type="non-terminal residue" evidence="10">
    <location>
        <position position="236"/>
    </location>
</feature>
<evidence type="ECO:0000313" key="10">
    <source>
        <dbReference type="EMBL" id="SVE40496.1"/>
    </source>
</evidence>
<protein>
    <recommendedName>
        <fullName evidence="11">Alpha-D-phosphohexomutase alpha/beta/alpha domain-containing protein</fullName>
    </recommendedName>
</protein>
<reference evidence="10" key="1">
    <citation type="submission" date="2018-05" db="EMBL/GenBank/DDBJ databases">
        <authorList>
            <person name="Lanie J.A."/>
            <person name="Ng W.-L."/>
            <person name="Kazmierczak K.M."/>
            <person name="Andrzejewski T.M."/>
            <person name="Davidsen T.M."/>
            <person name="Wayne K.J."/>
            <person name="Tettelin H."/>
            <person name="Glass J.I."/>
            <person name="Rusch D."/>
            <person name="Podicherti R."/>
            <person name="Tsui H.-C.T."/>
            <person name="Winkler M.E."/>
        </authorList>
    </citation>
    <scope>NUCLEOTIDE SEQUENCE</scope>
</reference>
<sequence length="236" mass="26226">NSDAIAMVTASHNENGWTGVKMGIEKGLTHSPAEMNELKKIVLENKFIKRKGSYKKIEGFKEIYINSLTKNKIKKKIKVVVACGNGTAGIFAPKVLKEIGCEVIELDCNLDYNFPKYNPNPEDLKMLHAISKAVKENNADVGFGFDGDGDRIGVIDNTGNEIYSDKVGLLIARNLAPKHKNSKFVVDVKSTGLFRDDTVLLQNNCKTIYWKTGHSHIKRKVNEEKALAGFEKSGHF</sequence>
<evidence type="ECO:0008006" key="11">
    <source>
        <dbReference type="Google" id="ProtNLM"/>
    </source>
</evidence>
<keyword evidence="6" id="KW-0413">Isomerase</keyword>
<dbReference type="InterPro" id="IPR005846">
    <property type="entry name" value="A-D-PHexomutase_a/b/a-III"/>
</dbReference>
<dbReference type="InterPro" id="IPR005844">
    <property type="entry name" value="A-D-PHexomutase_a/b/a-I"/>
</dbReference>
<gene>
    <name evidence="10" type="ORF">METZ01_LOCUS493350</name>
</gene>
<dbReference type="GO" id="GO:0046872">
    <property type="term" value="F:metal ion binding"/>
    <property type="evidence" value="ECO:0007669"/>
    <property type="project" value="UniProtKB-KW"/>
</dbReference>
<dbReference type="Gene3D" id="3.40.120.10">
    <property type="entry name" value="Alpha-D-Glucose-1,6-Bisphosphate, subunit A, domain 3"/>
    <property type="match status" value="3"/>
</dbReference>
<comment type="similarity">
    <text evidence="2">Belongs to the phosphohexose mutase family.</text>
</comment>
<evidence type="ECO:0000256" key="2">
    <source>
        <dbReference type="ARBA" id="ARBA00010231"/>
    </source>
</evidence>
<evidence type="ECO:0000256" key="3">
    <source>
        <dbReference type="ARBA" id="ARBA00022553"/>
    </source>
</evidence>
<keyword evidence="3" id="KW-0597">Phosphoprotein</keyword>
<evidence type="ECO:0000256" key="1">
    <source>
        <dbReference type="ARBA" id="ARBA00001946"/>
    </source>
</evidence>
<feature type="domain" description="Alpha-D-phosphohexomutase alpha/beta/alpha" evidence="9">
    <location>
        <begin position="164"/>
        <end position="236"/>
    </location>
</feature>
<dbReference type="EMBL" id="UINC01215011">
    <property type="protein sequence ID" value="SVE40496.1"/>
    <property type="molecule type" value="Genomic_DNA"/>
</dbReference>
<keyword evidence="5" id="KW-0460">Magnesium</keyword>
<dbReference type="Pfam" id="PF02878">
    <property type="entry name" value="PGM_PMM_I"/>
    <property type="match status" value="1"/>
</dbReference>
<name>A0A383D7I3_9ZZZZ</name>
<feature type="non-terminal residue" evidence="10">
    <location>
        <position position="1"/>
    </location>
</feature>
<evidence type="ECO:0000259" key="8">
    <source>
        <dbReference type="Pfam" id="PF02879"/>
    </source>
</evidence>
<keyword evidence="4" id="KW-0479">Metal-binding</keyword>
<dbReference type="SUPFAM" id="SSF53738">
    <property type="entry name" value="Phosphoglucomutase, first 3 domains"/>
    <property type="match status" value="3"/>
</dbReference>
<evidence type="ECO:0000256" key="4">
    <source>
        <dbReference type="ARBA" id="ARBA00022723"/>
    </source>
</evidence>
<dbReference type="AlphaFoldDB" id="A0A383D7I3"/>
<organism evidence="10">
    <name type="scientific">marine metagenome</name>
    <dbReference type="NCBI Taxonomy" id="408172"/>
    <lineage>
        <taxon>unclassified sequences</taxon>
        <taxon>metagenomes</taxon>
        <taxon>ecological metagenomes</taxon>
    </lineage>
</organism>
<dbReference type="GO" id="GO:0005975">
    <property type="term" value="P:carbohydrate metabolic process"/>
    <property type="evidence" value="ECO:0007669"/>
    <property type="project" value="InterPro"/>
</dbReference>
<evidence type="ECO:0000256" key="6">
    <source>
        <dbReference type="ARBA" id="ARBA00023235"/>
    </source>
</evidence>
<dbReference type="PANTHER" id="PTHR43771">
    <property type="entry name" value="PHOSPHOMANNOMUTASE"/>
    <property type="match status" value="1"/>
</dbReference>
<dbReference type="InterPro" id="IPR016055">
    <property type="entry name" value="A-D-PHexomutase_a/b/a-I/II/III"/>
</dbReference>
<evidence type="ECO:0000259" key="9">
    <source>
        <dbReference type="Pfam" id="PF02880"/>
    </source>
</evidence>
<dbReference type="Pfam" id="PF02879">
    <property type="entry name" value="PGM_PMM_II"/>
    <property type="match status" value="1"/>
</dbReference>
<feature type="domain" description="Alpha-D-phosphohexomutase alpha/beta/alpha" evidence="7">
    <location>
        <begin position="2"/>
        <end position="47"/>
    </location>
</feature>
<feature type="domain" description="Alpha-D-phosphohexomutase alpha/beta/alpha" evidence="8">
    <location>
        <begin position="65"/>
        <end position="159"/>
    </location>
</feature>
<dbReference type="PANTHER" id="PTHR43771:SF2">
    <property type="entry name" value="PHOSPHOMANNOMUTASE_PHOSPHOGLUCOMUTASE"/>
    <property type="match status" value="1"/>
</dbReference>
<proteinExistence type="inferred from homology"/>
<dbReference type="InterPro" id="IPR005841">
    <property type="entry name" value="Alpha-D-phosphohexomutase_SF"/>
</dbReference>
<comment type="cofactor">
    <cofactor evidence="1">
        <name>Mg(2+)</name>
        <dbReference type="ChEBI" id="CHEBI:18420"/>
    </cofactor>
</comment>
<evidence type="ECO:0000256" key="5">
    <source>
        <dbReference type="ARBA" id="ARBA00022842"/>
    </source>
</evidence>